<name>W9QYM1_9ROSA</name>
<evidence type="ECO:0000256" key="1">
    <source>
        <dbReference type="SAM" id="MobiDB-lite"/>
    </source>
</evidence>
<dbReference type="OrthoDB" id="1615585at2759"/>
<accession>W9QYM1</accession>
<dbReference type="EMBL" id="KE344382">
    <property type="protein sequence ID" value="EXB59541.1"/>
    <property type="molecule type" value="Genomic_DNA"/>
</dbReference>
<feature type="compositionally biased region" description="Polar residues" evidence="1">
    <location>
        <begin position="19"/>
        <end position="30"/>
    </location>
</feature>
<evidence type="ECO:0000313" key="3">
    <source>
        <dbReference type="Proteomes" id="UP000030645"/>
    </source>
</evidence>
<evidence type="ECO:0008006" key="4">
    <source>
        <dbReference type="Google" id="ProtNLM"/>
    </source>
</evidence>
<dbReference type="STRING" id="981085.W9QYM1"/>
<dbReference type="eggNOG" id="ENOG502S9Q3">
    <property type="taxonomic scope" value="Eukaryota"/>
</dbReference>
<evidence type="ECO:0000313" key="2">
    <source>
        <dbReference type="EMBL" id="EXB59541.1"/>
    </source>
</evidence>
<dbReference type="PANTHER" id="PTHR34686">
    <property type="entry name" value="MATERNAL EFFECT EMBRYO ARREST PROTEIN"/>
    <property type="match status" value="1"/>
</dbReference>
<protein>
    <recommendedName>
        <fullName evidence="4">Maternal effect embryo arrest 59</fullName>
    </recommendedName>
</protein>
<proteinExistence type="predicted"/>
<reference evidence="3" key="1">
    <citation type="submission" date="2013-01" db="EMBL/GenBank/DDBJ databases">
        <title>Draft Genome Sequence of a Mulberry Tree, Morus notabilis C.K. Schneid.</title>
        <authorList>
            <person name="He N."/>
            <person name="Zhao S."/>
        </authorList>
    </citation>
    <scope>NUCLEOTIDE SEQUENCE</scope>
</reference>
<feature type="region of interest" description="Disordered" evidence="1">
    <location>
        <begin position="1"/>
        <end position="58"/>
    </location>
</feature>
<keyword evidence="3" id="KW-1185">Reference proteome</keyword>
<feature type="compositionally biased region" description="Polar residues" evidence="1">
    <location>
        <begin position="1"/>
        <end position="10"/>
    </location>
</feature>
<dbReference type="AlphaFoldDB" id="W9QYM1"/>
<dbReference type="PANTHER" id="PTHR34686:SF1">
    <property type="entry name" value="MATERNAL EFFECT EMBRYO ARREST 59"/>
    <property type="match status" value="1"/>
</dbReference>
<feature type="region of interest" description="Disordered" evidence="1">
    <location>
        <begin position="140"/>
        <end position="159"/>
    </location>
</feature>
<organism evidence="2 3">
    <name type="scientific">Morus notabilis</name>
    <dbReference type="NCBI Taxonomy" id="981085"/>
    <lineage>
        <taxon>Eukaryota</taxon>
        <taxon>Viridiplantae</taxon>
        <taxon>Streptophyta</taxon>
        <taxon>Embryophyta</taxon>
        <taxon>Tracheophyta</taxon>
        <taxon>Spermatophyta</taxon>
        <taxon>Magnoliopsida</taxon>
        <taxon>eudicotyledons</taxon>
        <taxon>Gunneridae</taxon>
        <taxon>Pentapetalae</taxon>
        <taxon>rosids</taxon>
        <taxon>fabids</taxon>
        <taxon>Rosales</taxon>
        <taxon>Moraceae</taxon>
        <taxon>Moreae</taxon>
        <taxon>Morus</taxon>
    </lineage>
</organism>
<sequence>MVGQLTATKPSRSDEVLDSDQQLKITSQIRAQFDSMAPKRPTKPNRSEPDLSLSPSPVETTIDQTIPELDKLRSLQAQSQVVISDEGDTTVTEEFVETQYYRELDSIDKQHHTTGSGFIKVVKEGSEEGDDQVIQLREGHFGGVGTAPGGYRSNPATNDWVPKIDEDQIFISSKPNRSEIS</sequence>
<dbReference type="KEGG" id="mnt:21392636"/>
<gene>
    <name evidence="2" type="ORF">L484_009299</name>
</gene>
<dbReference type="Proteomes" id="UP000030645">
    <property type="component" value="Unassembled WGS sequence"/>
</dbReference>